<evidence type="ECO:0000256" key="4">
    <source>
        <dbReference type="SAM" id="SignalP"/>
    </source>
</evidence>
<sequence>MKKNFLLTLAFLAFVASSKCFAVDPAFLVKEWERAKAFTLEYLEAMPADKYGYKPTPEIRSFEQQLLHLADANFGFTAGITGTASPVERGGAEKSAGKSKEVTVKMVSDSYDFVINALKGMTAAQMAETVSLFGMDMTREVAFGKAFEHQTHHRGQTTPYIRLAGATPPNEKLF</sequence>
<dbReference type="SUPFAM" id="SSF109854">
    <property type="entry name" value="DinB/YfiT-like putative metalloenzymes"/>
    <property type="match status" value="1"/>
</dbReference>
<gene>
    <name evidence="5" type="ORF">RT717_23165</name>
</gene>
<accession>A0ABZ0IN66</accession>
<evidence type="ECO:0000256" key="1">
    <source>
        <dbReference type="ARBA" id="ARBA00008635"/>
    </source>
</evidence>
<evidence type="ECO:0000256" key="3">
    <source>
        <dbReference type="SAM" id="MobiDB-lite"/>
    </source>
</evidence>
<dbReference type="Pfam" id="PF05163">
    <property type="entry name" value="DinB"/>
    <property type="match status" value="1"/>
</dbReference>
<feature type="chain" id="PRO_5045977177" evidence="4">
    <location>
        <begin position="23"/>
        <end position="174"/>
    </location>
</feature>
<name>A0ABZ0IN66_9BACT</name>
<comment type="similarity">
    <text evidence="1">Belongs to the DinB family.</text>
</comment>
<reference evidence="5 6" key="1">
    <citation type="journal article" date="2023" name="Microbiol. Resour. Announc.">
        <title>Complete Genome Sequence of Imperialibacter roseus strain P4T.</title>
        <authorList>
            <person name="Tizabi D.R."/>
            <person name="Bachvaroff T."/>
            <person name="Hill R.T."/>
        </authorList>
    </citation>
    <scope>NUCLEOTIDE SEQUENCE [LARGE SCALE GENOMIC DNA]</scope>
    <source>
        <strain evidence="5 6">P4T</strain>
    </source>
</reference>
<dbReference type="InterPro" id="IPR007837">
    <property type="entry name" value="DinB"/>
</dbReference>
<protein>
    <submittedName>
        <fullName evidence="5">DinB family protein</fullName>
    </submittedName>
</protein>
<evidence type="ECO:0000256" key="2">
    <source>
        <dbReference type="ARBA" id="ARBA00022723"/>
    </source>
</evidence>
<feature type="signal peptide" evidence="4">
    <location>
        <begin position="1"/>
        <end position="22"/>
    </location>
</feature>
<proteinExistence type="inferred from homology"/>
<dbReference type="Gene3D" id="1.20.120.450">
    <property type="entry name" value="dinb family like domain"/>
    <property type="match status" value="1"/>
</dbReference>
<dbReference type="RefSeq" id="WP_317488721.1">
    <property type="nucleotide sequence ID" value="NZ_CP136051.1"/>
</dbReference>
<organism evidence="5 6">
    <name type="scientific">Imperialibacter roseus</name>
    <dbReference type="NCBI Taxonomy" id="1324217"/>
    <lineage>
        <taxon>Bacteria</taxon>
        <taxon>Pseudomonadati</taxon>
        <taxon>Bacteroidota</taxon>
        <taxon>Cytophagia</taxon>
        <taxon>Cytophagales</taxon>
        <taxon>Flammeovirgaceae</taxon>
        <taxon>Imperialibacter</taxon>
    </lineage>
</organism>
<keyword evidence="6" id="KW-1185">Reference proteome</keyword>
<keyword evidence="2" id="KW-0479">Metal-binding</keyword>
<evidence type="ECO:0000313" key="6">
    <source>
        <dbReference type="Proteomes" id="UP001302349"/>
    </source>
</evidence>
<dbReference type="Proteomes" id="UP001302349">
    <property type="component" value="Chromosome"/>
</dbReference>
<keyword evidence="4" id="KW-0732">Signal</keyword>
<evidence type="ECO:0000313" key="5">
    <source>
        <dbReference type="EMBL" id="WOK05981.1"/>
    </source>
</evidence>
<dbReference type="InterPro" id="IPR034660">
    <property type="entry name" value="DinB/YfiT-like"/>
</dbReference>
<feature type="region of interest" description="Disordered" evidence="3">
    <location>
        <begin position="153"/>
        <end position="174"/>
    </location>
</feature>
<dbReference type="EMBL" id="CP136051">
    <property type="protein sequence ID" value="WOK05981.1"/>
    <property type="molecule type" value="Genomic_DNA"/>
</dbReference>